<comment type="caution">
    <text evidence="2">The sequence shown here is derived from an EMBL/GenBank/DDBJ whole genome shotgun (WGS) entry which is preliminary data.</text>
</comment>
<name>A0A4Q0P3V2_9FLAO</name>
<evidence type="ECO:0000313" key="3">
    <source>
        <dbReference type="Proteomes" id="UP000289238"/>
    </source>
</evidence>
<keyword evidence="3" id="KW-1185">Reference proteome</keyword>
<dbReference type="AlphaFoldDB" id="A0A4Q0P3V2"/>
<feature type="chain" id="PRO_5020509904" description="F5/8 type C domain-containing protein" evidence="1">
    <location>
        <begin position="23"/>
        <end position="613"/>
    </location>
</feature>
<proteinExistence type="predicted"/>
<dbReference type="RefSeq" id="WP_128758497.1">
    <property type="nucleotide sequence ID" value="NZ_QOVM01000006.1"/>
</dbReference>
<evidence type="ECO:0000313" key="2">
    <source>
        <dbReference type="EMBL" id="RXG21234.1"/>
    </source>
</evidence>
<dbReference type="OrthoDB" id="5134860at2"/>
<feature type="signal peptide" evidence="1">
    <location>
        <begin position="1"/>
        <end position="22"/>
    </location>
</feature>
<dbReference type="Gene3D" id="2.60.120.260">
    <property type="entry name" value="Galactose-binding domain-like"/>
    <property type="match status" value="2"/>
</dbReference>
<keyword evidence="1" id="KW-0732">Signal</keyword>
<gene>
    <name evidence="2" type="ORF">DSM00_2751</name>
</gene>
<sequence>MKNITLKLILLLGILTVMHSCVQDDSSLIDGLPDSIINKDPDGSPPRGVNEDWSDHNEVLTRQALIGSVGIYFDPEVNRESEWSFDFFGNIWPRTLSIYGRYGEPSSLYVVAHGEDKSTYVGNYLEEGSTSRNIIDFPLLHTEFDSQTADLALALMAKIVESAYGNTSGSPAEGVWNNKFTELFIYDSYLSQDMENEAERVKTLFSATSETFPSPDSFWFRDWFLPIYDTYNGASTYNAFFSLIKNKYPVDGIKYIRQMNVGEFVHFFSGAAGTNLQPLFENAFGWNPDWAQELLIAQAQFPEMPYTFSPASQIIDVTSEGNATIVVSKDNDGGPTAGEGSLKLIDNDNNSKFLTGGFPQEFYMQQNFTTAQVANKYTMVSGNDAPTRDFKSWELQGSNDGANFELLHKITDEVFASRNLEKEYNFDNTKAYKSYRIVLLENNGSSLIQLSEWRLKNLQLLNFDPIDVSAGAILTASRDNSGGATANEGSLKLIDGDKSSKFLTGGFTNGISTEPLVITQQLLQPEIVTLYEITSANDASGRDPKKWTIEGSIDGTIWEEIDSRDLTDSFTARGEDYPFRLTNSTPYLYYKWTIIENFGDGAFQAAEWRLFKE</sequence>
<dbReference type="Proteomes" id="UP000289238">
    <property type="component" value="Unassembled WGS sequence"/>
</dbReference>
<reference evidence="2 3" key="1">
    <citation type="submission" date="2018-07" db="EMBL/GenBank/DDBJ databases">
        <title>Leeuwenhoekiella genomics.</title>
        <authorList>
            <person name="Tahon G."/>
            <person name="Willems A."/>
        </authorList>
    </citation>
    <scope>NUCLEOTIDE SEQUENCE [LARGE SCALE GENOMIC DNA]</scope>
    <source>
        <strain evidence="2 3">LMG 22550</strain>
    </source>
</reference>
<evidence type="ECO:0000256" key="1">
    <source>
        <dbReference type="SAM" id="SignalP"/>
    </source>
</evidence>
<organism evidence="2 3">
    <name type="scientific">Leeuwenhoekiella aequorea</name>
    <dbReference type="NCBI Taxonomy" id="283736"/>
    <lineage>
        <taxon>Bacteria</taxon>
        <taxon>Pseudomonadati</taxon>
        <taxon>Bacteroidota</taxon>
        <taxon>Flavobacteriia</taxon>
        <taxon>Flavobacteriales</taxon>
        <taxon>Flavobacteriaceae</taxon>
        <taxon>Leeuwenhoekiella</taxon>
    </lineage>
</organism>
<protein>
    <recommendedName>
        <fullName evidence="4">F5/8 type C domain-containing protein</fullName>
    </recommendedName>
</protein>
<dbReference type="InterPro" id="IPR008979">
    <property type="entry name" value="Galactose-bd-like_sf"/>
</dbReference>
<dbReference type="SUPFAM" id="SSF49785">
    <property type="entry name" value="Galactose-binding domain-like"/>
    <property type="match status" value="2"/>
</dbReference>
<dbReference type="EMBL" id="QOVM01000006">
    <property type="protein sequence ID" value="RXG21234.1"/>
    <property type="molecule type" value="Genomic_DNA"/>
</dbReference>
<accession>A0A4Q0P3V2</accession>
<evidence type="ECO:0008006" key="4">
    <source>
        <dbReference type="Google" id="ProtNLM"/>
    </source>
</evidence>